<dbReference type="InterPro" id="IPR021356">
    <property type="entry name" value="Integr_conj_element_PFL4702"/>
</dbReference>
<dbReference type="EMBL" id="CAHPSF010000003">
    <property type="protein sequence ID" value="CAB5688920.1"/>
    <property type="molecule type" value="Genomic_DNA"/>
</dbReference>
<dbReference type="NCBIfam" id="TIGR03745">
    <property type="entry name" value="conj_TIGR03745"/>
    <property type="match status" value="1"/>
</dbReference>
<sequence length="123" mass="12594">MIVVTRFFIHTCHRLSTVTATIAAFLFGSIAQAALPKVEPPTSGGGGGLMDTLKGYVNDGIVIGGLVVAAAAFIVVAIAAVTTFHEVREGKAGWGKFGTIIVVGVVLIVAVVWLAGKAATIIF</sequence>
<evidence type="ECO:0000256" key="2">
    <source>
        <dbReference type="SAM" id="SignalP"/>
    </source>
</evidence>
<dbReference type="AlphaFoldDB" id="A0A9N8GWQ7"/>
<dbReference type="Pfam" id="PF11190">
    <property type="entry name" value="DUF2976"/>
    <property type="match status" value="1"/>
</dbReference>
<evidence type="ECO:0000256" key="1">
    <source>
        <dbReference type="SAM" id="Phobius"/>
    </source>
</evidence>
<protein>
    <submittedName>
        <fullName evidence="3">Integrating conjugative element membrane protein, PFL_4702 family</fullName>
    </submittedName>
</protein>
<keyword evidence="1" id="KW-1133">Transmembrane helix</keyword>
<evidence type="ECO:0000313" key="3">
    <source>
        <dbReference type="EMBL" id="CAB5688920.1"/>
    </source>
</evidence>
<comment type="caution">
    <text evidence="3">The sequence shown here is derived from an EMBL/GenBank/DDBJ whole genome shotgun (WGS) entry which is preliminary data.</text>
</comment>
<accession>A0A9N8GWQ7</accession>
<gene>
    <name evidence="3" type="ORF">GHA_01769</name>
</gene>
<reference evidence="3" key="1">
    <citation type="submission" date="2020-05" db="EMBL/GenBank/DDBJ databases">
        <authorList>
            <person name="Delgado-Blas J."/>
        </authorList>
    </citation>
    <scope>NUCLEOTIDE SEQUENCE</scope>
    <source>
        <strain evidence="3">BB1453</strain>
    </source>
</reference>
<keyword evidence="1" id="KW-0812">Transmembrane</keyword>
<dbReference type="RefSeq" id="WP_164455070.1">
    <property type="nucleotide sequence ID" value="NZ_AP022372.1"/>
</dbReference>
<feature type="chain" id="PRO_5040491128" evidence="2">
    <location>
        <begin position="34"/>
        <end position="123"/>
    </location>
</feature>
<feature type="signal peptide" evidence="2">
    <location>
        <begin position="1"/>
        <end position="33"/>
    </location>
</feature>
<feature type="transmembrane region" description="Helical" evidence="1">
    <location>
        <begin position="97"/>
        <end position="116"/>
    </location>
</feature>
<name>A0A9N8GWQ7_PRORE</name>
<organism evidence="3 4">
    <name type="scientific">Providencia rettgeri</name>
    <dbReference type="NCBI Taxonomy" id="587"/>
    <lineage>
        <taxon>Bacteria</taxon>
        <taxon>Pseudomonadati</taxon>
        <taxon>Pseudomonadota</taxon>
        <taxon>Gammaproteobacteria</taxon>
        <taxon>Enterobacterales</taxon>
        <taxon>Morganellaceae</taxon>
        <taxon>Providencia</taxon>
    </lineage>
</organism>
<keyword evidence="2" id="KW-0732">Signal</keyword>
<feature type="transmembrane region" description="Helical" evidence="1">
    <location>
        <begin position="60"/>
        <end position="85"/>
    </location>
</feature>
<evidence type="ECO:0000313" key="4">
    <source>
        <dbReference type="Proteomes" id="UP000834611"/>
    </source>
</evidence>
<proteinExistence type="predicted"/>
<keyword evidence="1" id="KW-0472">Membrane</keyword>
<dbReference type="Proteomes" id="UP000834611">
    <property type="component" value="Unassembled WGS sequence"/>
</dbReference>